<accession>A0A5C6BN65</accession>
<comment type="subunit">
    <text evidence="3">Homodimer.</text>
</comment>
<keyword evidence="8" id="KW-0227">DNA damage</keyword>
<dbReference type="EC" id="3.1.21.10" evidence="14"/>
<dbReference type="Proteomes" id="UP000320735">
    <property type="component" value="Unassembled WGS sequence"/>
</dbReference>
<dbReference type="InterPro" id="IPR008822">
    <property type="entry name" value="Endonuclease_RusA-like"/>
</dbReference>
<dbReference type="Pfam" id="PF05866">
    <property type="entry name" value="RusA"/>
    <property type="match status" value="1"/>
</dbReference>
<evidence type="ECO:0000313" key="18">
    <source>
        <dbReference type="Proteomes" id="UP000320735"/>
    </source>
</evidence>
<comment type="caution">
    <text evidence="17">The sequence shown here is derived from an EMBL/GenBank/DDBJ whole genome shotgun (WGS) entry which is preliminary data.</text>
</comment>
<organism evidence="17 18">
    <name type="scientific">Symmachiella macrocystis</name>
    <dbReference type="NCBI Taxonomy" id="2527985"/>
    <lineage>
        <taxon>Bacteria</taxon>
        <taxon>Pseudomonadati</taxon>
        <taxon>Planctomycetota</taxon>
        <taxon>Planctomycetia</taxon>
        <taxon>Planctomycetales</taxon>
        <taxon>Planctomycetaceae</taxon>
        <taxon>Symmachiella</taxon>
    </lineage>
</organism>
<keyword evidence="18" id="KW-1185">Reference proteome</keyword>
<evidence type="ECO:0000256" key="13">
    <source>
        <dbReference type="ARBA" id="ARBA00029354"/>
    </source>
</evidence>
<evidence type="ECO:0000256" key="15">
    <source>
        <dbReference type="ARBA" id="ARBA00030920"/>
    </source>
</evidence>
<evidence type="ECO:0000256" key="4">
    <source>
        <dbReference type="ARBA" id="ARBA00014885"/>
    </source>
</evidence>
<dbReference type="GO" id="GO:0000287">
    <property type="term" value="F:magnesium ion binding"/>
    <property type="evidence" value="ECO:0007669"/>
    <property type="project" value="InterPro"/>
</dbReference>
<name>A0A5C6BN65_9PLAN</name>
<keyword evidence="7" id="KW-0255">Endonuclease</keyword>
<keyword evidence="6" id="KW-0479">Metal-binding</keyword>
<dbReference type="SUPFAM" id="SSF103084">
    <property type="entry name" value="Holliday junction resolvase RusA"/>
    <property type="match status" value="1"/>
</dbReference>
<keyword evidence="12" id="KW-0234">DNA repair</keyword>
<evidence type="ECO:0000256" key="5">
    <source>
        <dbReference type="ARBA" id="ARBA00022722"/>
    </source>
</evidence>
<dbReference type="PIRSF" id="PIRSF001007">
    <property type="entry name" value="RusA"/>
    <property type="match status" value="1"/>
</dbReference>
<comment type="catalytic activity">
    <reaction evidence="13">
        <text>Endonucleolytic cleavage at a junction such as a reciprocal single-stranded crossover between two homologous DNA duplexes (Holliday junction).</text>
        <dbReference type="EC" id="3.1.21.10"/>
    </reaction>
</comment>
<evidence type="ECO:0000256" key="3">
    <source>
        <dbReference type="ARBA" id="ARBA00011738"/>
    </source>
</evidence>
<sequence length="112" mass="12589">MIVRAGRKPFVSTFIKAEGVAYRKAVAAAIRERFGERLRPTAARVSVSVEAVAPDRRERDLSNLLKAFEDALTHCGVWLDDFQVDWVSVERGAVVAPGWLDVELRRIVPREV</sequence>
<dbReference type="Gene3D" id="3.30.1330.70">
    <property type="entry name" value="Holliday junction resolvase RusA"/>
    <property type="match status" value="1"/>
</dbReference>
<proteinExistence type="inferred from homology"/>
<dbReference type="EMBL" id="SJPP01000001">
    <property type="protein sequence ID" value="TWU12871.1"/>
    <property type="molecule type" value="Genomic_DNA"/>
</dbReference>
<keyword evidence="5" id="KW-0540">Nuclease</keyword>
<dbReference type="GO" id="GO:0006281">
    <property type="term" value="P:DNA repair"/>
    <property type="evidence" value="ECO:0007669"/>
    <property type="project" value="UniProtKB-KW"/>
</dbReference>
<evidence type="ECO:0000256" key="8">
    <source>
        <dbReference type="ARBA" id="ARBA00022763"/>
    </source>
</evidence>
<dbReference type="AlphaFoldDB" id="A0A5C6BN65"/>
<keyword evidence="10" id="KW-0460">Magnesium</keyword>
<comment type="cofactor">
    <cofactor evidence="1">
        <name>Mg(2+)</name>
        <dbReference type="ChEBI" id="CHEBI:18420"/>
    </cofactor>
</comment>
<dbReference type="InterPro" id="IPR036614">
    <property type="entry name" value="RusA-like_sf"/>
</dbReference>
<keyword evidence="9 17" id="KW-0378">Hydrolase</keyword>
<dbReference type="GO" id="GO:0006310">
    <property type="term" value="P:DNA recombination"/>
    <property type="evidence" value="ECO:0007669"/>
    <property type="project" value="UniProtKB-KW"/>
</dbReference>
<protein>
    <recommendedName>
        <fullName evidence="4">Crossover junction endodeoxyribonuclease RusA</fullName>
        <ecNumber evidence="14">3.1.21.10</ecNumber>
    </recommendedName>
    <alternativeName>
        <fullName evidence="15">Holliday junction nuclease RusA</fullName>
    </alternativeName>
    <alternativeName>
        <fullName evidence="16">Holliday junction resolvase</fullName>
    </alternativeName>
</protein>
<evidence type="ECO:0000256" key="2">
    <source>
        <dbReference type="ARBA" id="ARBA00008865"/>
    </source>
</evidence>
<reference evidence="17 18" key="1">
    <citation type="submission" date="2019-02" db="EMBL/GenBank/DDBJ databases">
        <title>Deep-cultivation of Planctomycetes and their phenomic and genomic characterization uncovers novel biology.</title>
        <authorList>
            <person name="Wiegand S."/>
            <person name="Jogler M."/>
            <person name="Boedeker C."/>
            <person name="Pinto D."/>
            <person name="Vollmers J."/>
            <person name="Rivas-Marin E."/>
            <person name="Kohn T."/>
            <person name="Peeters S.H."/>
            <person name="Heuer A."/>
            <person name="Rast P."/>
            <person name="Oberbeckmann S."/>
            <person name="Bunk B."/>
            <person name="Jeske O."/>
            <person name="Meyerdierks A."/>
            <person name="Storesund J.E."/>
            <person name="Kallscheuer N."/>
            <person name="Luecker S."/>
            <person name="Lage O.M."/>
            <person name="Pohl T."/>
            <person name="Merkel B.J."/>
            <person name="Hornburger P."/>
            <person name="Mueller R.-W."/>
            <person name="Bruemmer F."/>
            <person name="Labrenz M."/>
            <person name="Spormann A.M."/>
            <person name="Op Den Camp H."/>
            <person name="Overmann J."/>
            <person name="Amann R."/>
            <person name="Jetten M.S.M."/>
            <person name="Mascher T."/>
            <person name="Medema M.H."/>
            <person name="Devos D.P."/>
            <person name="Kaster A.-K."/>
            <person name="Ovreas L."/>
            <person name="Rohde M."/>
            <person name="Galperin M.Y."/>
            <person name="Jogler C."/>
        </authorList>
    </citation>
    <scope>NUCLEOTIDE SEQUENCE [LARGE SCALE GENOMIC DNA]</scope>
    <source>
        <strain evidence="17 18">CA54</strain>
    </source>
</reference>
<dbReference type="GO" id="GO:0008821">
    <property type="term" value="F:crossover junction DNA endonuclease activity"/>
    <property type="evidence" value="ECO:0007669"/>
    <property type="project" value="UniProtKB-EC"/>
</dbReference>
<evidence type="ECO:0000256" key="10">
    <source>
        <dbReference type="ARBA" id="ARBA00022842"/>
    </source>
</evidence>
<evidence type="ECO:0000256" key="9">
    <source>
        <dbReference type="ARBA" id="ARBA00022801"/>
    </source>
</evidence>
<dbReference type="InterPro" id="IPR016281">
    <property type="entry name" value="Endonuclease_RusA"/>
</dbReference>
<evidence type="ECO:0000256" key="6">
    <source>
        <dbReference type="ARBA" id="ARBA00022723"/>
    </source>
</evidence>
<evidence type="ECO:0000256" key="7">
    <source>
        <dbReference type="ARBA" id="ARBA00022759"/>
    </source>
</evidence>
<evidence type="ECO:0000256" key="12">
    <source>
        <dbReference type="ARBA" id="ARBA00023204"/>
    </source>
</evidence>
<evidence type="ECO:0000256" key="11">
    <source>
        <dbReference type="ARBA" id="ARBA00023172"/>
    </source>
</evidence>
<evidence type="ECO:0000313" key="17">
    <source>
        <dbReference type="EMBL" id="TWU12871.1"/>
    </source>
</evidence>
<comment type="similarity">
    <text evidence="2">Belongs to the RusA family.</text>
</comment>
<evidence type="ECO:0000256" key="14">
    <source>
        <dbReference type="ARBA" id="ARBA00029488"/>
    </source>
</evidence>
<evidence type="ECO:0000256" key="16">
    <source>
        <dbReference type="ARBA" id="ARBA00031953"/>
    </source>
</evidence>
<keyword evidence="11" id="KW-0233">DNA recombination</keyword>
<gene>
    <name evidence="17" type="primary">rusA</name>
    <name evidence="17" type="ORF">CA54_16970</name>
</gene>
<evidence type="ECO:0000256" key="1">
    <source>
        <dbReference type="ARBA" id="ARBA00001946"/>
    </source>
</evidence>